<accession>A0A1B1Y7M6</accession>
<dbReference type="OrthoDB" id="1417601at2"/>
<dbReference type="AlphaFoldDB" id="A0A1B1Y7M6"/>
<dbReference type="STRING" id="1790137.AXE80_10835"/>
<evidence type="ECO:0000313" key="2">
    <source>
        <dbReference type="EMBL" id="ANW96739.1"/>
    </source>
</evidence>
<feature type="coiled-coil region" evidence="1">
    <location>
        <begin position="138"/>
        <end position="165"/>
    </location>
</feature>
<dbReference type="EMBL" id="CP014224">
    <property type="protein sequence ID" value="ANW96739.1"/>
    <property type="molecule type" value="Genomic_DNA"/>
</dbReference>
<reference evidence="2 3" key="1">
    <citation type="submission" date="2016-02" db="EMBL/GenBank/DDBJ databases">
        <authorList>
            <person name="Wen L."/>
            <person name="He K."/>
            <person name="Yang H."/>
        </authorList>
    </citation>
    <scope>NUCLEOTIDE SEQUENCE [LARGE SCALE GENOMIC DNA]</scope>
    <source>
        <strain evidence="2 3">CZ1127</strain>
    </source>
</reference>
<dbReference type="Proteomes" id="UP000092967">
    <property type="component" value="Chromosome"/>
</dbReference>
<proteinExistence type="predicted"/>
<dbReference type="RefSeq" id="WP_068827175.1">
    <property type="nucleotide sequence ID" value="NZ_CP014224.1"/>
</dbReference>
<organism evidence="2 3">
    <name type="scientific">Wenyingzhuangia fucanilytica</name>
    <dbReference type="NCBI Taxonomy" id="1790137"/>
    <lineage>
        <taxon>Bacteria</taxon>
        <taxon>Pseudomonadati</taxon>
        <taxon>Bacteroidota</taxon>
        <taxon>Flavobacteriia</taxon>
        <taxon>Flavobacteriales</taxon>
        <taxon>Flavobacteriaceae</taxon>
        <taxon>Wenyingzhuangia</taxon>
    </lineage>
</organism>
<evidence type="ECO:0000256" key="1">
    <source>
        <dbReference type="SAM" id="Coils"/>
    </source>
</evidence>
<name>A0A1B1Y7M6_9FLAO</name>
<keyword evidence="3" id="KW-1185">Reference proteome</keyword>
<protein>
    <submittedName>
        <fullName evidence="2">Uncharacterized protein</fullName>
    </submittedName>
</protein>
<keyword evidence="1" id="KW-0175">Coiled coil</keyword>
<dbReference type="KEGG" id="wfu:AXE80_10835"/>
<sequence>MEAKIIKYFKTDRTFAGGKALYSQCANKNRSIERSLNTMTETPANIEMLQYQLWKLTGKNDRVRLAMINKPVQAEVKVVKMPTPSEAFFTKLQTAQTPEEASAMLADCPLEKEEALKLIEERIKALIPDEIIARDESIQNKRSDLLKALEESDELTKQSIKLREQFPFLKGKNYPDAYKILTADLVTAYAEYKENHKDLFNVTTEAERFEVAKSVVDPYKENKLIWEELEHFQAHGKPLGKHPIFKELAYKEELRNKSADDLSKRLTNVIGYINRNKAKAEASTGKKQQGYLDKVEQYTAEKAFIEALLKNRK</sequence>
<gene>
    <name evidence="2" type="ORF">AXE80_10835</name>
</gene>
<evidence type="ECO:0000313" key="3">
    <source>
        <dbReference type="Proteomes" id="UP000092967"/>
    </source>
</evidence>